<evidence type="ECO:0000259" key="1">
    <source>
        <dbReference type="Pfam" id="PF19843"/>
    </source>
</evidence>
<organism evidence="2 3">
    <name type="scientific">Kribbella sindirgiensis</name>
    <dbReference type="NCBI Taxonomy" id="1124744"/>
    <lineage>
        <taxon>Bacteria</taxon>
        <taxon>Bacillati</taxon>
        <taxon>Actinomycetota</taxon>
        <taxon>Actinomycetes</taxon>
        <taxon>Propionibacteriales</taxon>
        <taxon>Kribbellaceae</taxon>
        <taxon>Kribbella</taxon>
    </lineage>
</organism>
<keyword evidence="3" id="KW-1185">Reference proteome</keyword>
<dbReference type="OrthoDB" id="3830219at2"/>
<reference evidence="2 3" key="1">
    <citation type="submission" date="2019-02" db="EMBL/GenBank/DDBJ databases">
        <title>Kribbella capetownensis sp. nov. and Kribbella speibonae sp. nov., isolated from soil.</title>
        <authorList>
            <person name="Curtis S.M."/>
            <person name="Norton I."/>
            <person name="Everest G.J."/>
            <person name="Meyers P.R."/>
        </authorList>
    </citation>
    <scope>NUCLEOTIDE SEQUENCE [LARGE SCALE GENOMIC DNA]</scope>
    <source>
        <strain evidence="2 3">DSM 27082</strain>
    </source>
</reference>
<feature type="domain" description="DUF6318" evidence="1">
    <location>
        <begin position="2"/>
        <end position="49"/>
    </location>
</feature>
<dbReference type="Proteomes" id="UP000292695">
    <property type="component" value="Unassembled WGS sequence"/>
</dbReference>
<sequence length="122" mass="13222">MRYYSDLLNYAADTGDTVALVKASSAVCESCKAYADFIAKSNAANGLLSGDYHEHIVDVPQLNRGKPGFAGGSANLTVGAYTSKETKTDSPLVSQPAQYSRKFALVDQGGNWVMYEWKQTEQ</sequence>
<proteinExistence type="predicted"/>
<comment type="caution">
    <text evidence="2">The sequence shown here is derived from an EMBL/GenBank/DDBJ whole genome shotgun (WGS) entry which is preliminary data.</text>
</comment>
<protein>
    <recommendedName>
        <fullName evidence="1">DUF6318 domain-containing protein</fullName>
    </recommendedName>
</protein>
<dbReference type="Pfam" id="PF19843">
    <property type="entry name" value="DUF6318"/>
    <property type="match status" value="1"/>
</dbReference>
<dbReference type="EMBL" id="SJKA01000013">
    <property type="protein sequence ID" value="TCC26370.1"/>
    <property type="molecule type" value="Genomic_DNA"/>
</dbReference>
<dbReference type="AlphaFoldDB" id="A0A4R0I7U1"/>
<gene>
    <name evidence="2" type="ORF">E0H50_31005</name>
</gene>
<name>A0A4R0I7U1_9ACTN</name>
<accession>A0A4R0I7U1</accession>
<dbReference type="InterPro" id="IPR046281">
    <property type="entry name" value="DUF6318"/>
</dbReference>
<evidence type="ECO:0000313" key="2">
    <source>
        <dbReference type="EMBL" id="TCC26370.1"/>
    </source>
</evidence>
<evidence type="ECO:0000313" key="3">
    <source>
        <dbReference type="Proteomes" id="UP000292695"/>
    </source>
</evidence>